<dbReference type="SUPFAM" id="SSF56281">
    <property type="entry name" value="Metallo-hydrolase/oxidoreductase"/>
    <property type="match status" value="1"/>
</dbReference>
<protein>
    <recommendedName>
        <fullName evidence="2">Metallo-beta-lactamase domain-containing protein</fullName>
    </recommendedName>
</protein>
<comment type="caution">
    <text evidence="3">The sequence shown here is derived from an EMBL/GenBank/DDBJ whole genome shotgun (WGS) entry which is preliminary data.</text>
</comment>
<accession>A0A8J8VWK5</accession>
<dbReference type="AlphaFoldDB" id="A0A8J8VWK5"/>
<gene>
    <name evidence="3" type="ORF">PECM_002052</name>
</gene>
<dbReference type="InterPro" id="IPR050114">
    <property type="entry name" value="UPF0173_UPF0282_UlaG_hydrolase"/>
</dbReference>
<feature type="region of interest" description="Disordered" evidence="1">
    <location>
        <begin position="1"/>
        <end position="28"/>
    </location>
</feature>
<dbReference type="EMBL" id="WIWV01000149">
    <property type="protein sequence ID" value="KAF7712811.1"/>
    <property type="molecule type" value="Genomic_DNA"/>
</dbReference>
<dbReference type="Proteomes" id="UP000631181">
    <property type="component" value="Unassembled WGS sequence"/>
</dbReference>
<dbReference type="PANTHER" id="PTHR43546">
    <property type="entry name" value="UPF0173 METAL-DEPENDENT HYDROLASE MJ1163-RELATED"/>
    <property type="match status" value="1"/>
</dbReference>
<evidence type="ECO:0000256" key="1">
    <source>
        <dbReference type="SAM" id="MobiDB-lite"/>
    </source>
</evidence>
<evidence type="ECO:0000313" key="3">
    <source>
        <dbReference type="EMBL" id="KAF7712811.1"/>
    </source>
</evidence>
<feature type="domain" description="Metallo-beta-lactamase" evidence="2">
    <location>
        <begin position="83"/>
        <end position="300"/>
    </location>
</feature>
<evidence type="ECO:0000313" key="4">
    <source>
        <dbReference type="Proteomes" id="UP000631181"/>
    </source>
</evidence>
<keyword evidence="4" id="KW-1185">Reference proteome</keyword>
<reference evidence="3" key="1">
    <citation type="journal article" date="2020" name="Front. Microbiol.">
        <title>Gene regulatory networks of Penicillium echinulatum 2HH and Penicillium oxalicum 114-2 inferred by a computational biology approach.</title>
        <authorList>
            <person name="Lenz A.R."/>
            <person name="Galan-Vasquez E."/>
            <person name="Balbinot E."/>
            <person name="De Abreu F.P."/>
            <person name="De Oliveira N.S."/>
            <person name="Da Rosa L.O."/>
            <person name="De Avila E Silva S."/>
            <person name="Camassola M."/>
            <person name="Dillon A.J.P."/>
            <person name="Perez-Rueda E."/>
        </authorList>
    </citation>
    <scope>NUCLEOTIDE SEQUENCE</scope>
    <source>
        <strain evidence="3">S1M29</strain>
    </source>
</reference>
<proteinExistence type="predicted"/>
<dbReference type="Gene3D" id="3.60.15.10">
    <property type="entry name" value="Ribonuclease Z/Hydroxyacylglutathione hydrolase-like"/>
    <property type="match status" value="1"/>
</dbReference>
<dbReference type="OrthoDB" id="332863at2759"/>
<sequence>MQHISINIENDLPATRDLPAGATVPDELPAPKEVRLHPTQPNGGENASIYFVGTATTIIEWMGMRIMTDPNFLHAGDHVHLGPGVSATRQTNPAVDLHHLPRIDLVLLSHYHGDHFDQKVEVSLRRDLPIITTPHAHKQLTDKSADSFTNVTALDHFESTVVKINSNESQGRHQIRVTGMPGKHVPSHSIVDSLNSLVQAIPPTNGWMVELGGVDPNDAEKFTCGYRIYITGDTLLVDELKRIPELYRNERIDLMLAHLGGTTVPSPSLGPLALMVTMDAKQGVQLIRLIQPDLTIPIHYDDYDVFASPLKDFKAEIEMAGLQDKVVYLDRGDKFGFTVREA</sequence>
<dbReference type="InterPro" id="IPR036866">
    <property type="entry name" value="RibonucZ/Hydroxyglut_hydro"/>
</dbReference>
<dbReference type="InterPro" id="IPR001279">
    <property type="entry name" value="Metallo-B-lactamas"/>
</dbReference>
<dbReference type="PANTHER" id="PTHR43546:SF7">
    <property type="entry name" value="METALLO-BETA-LACTAMASE DOMAIN-CONTAINING PROTEIN"/>
    <property type="match status" value="1"/>
</dbReference>
<organism evidence="3 4">
    <name type="scientific">Penicillium ucsense</name>
    <dbReference type="NCBI Taxonomy" id="2839758"/>
    <lineage>
        <taxon>Eukaryota</taxon>
        <taxon>Fungi</taxon>
        <taxon>Dikarya</taxon>
        <taxon>Ascomycota</taxon>
        <taxon>Pezizomycotina</taxon>
        <taxon>Eurotiomycetes</taxon>
        <taxon>Eurotiomycetidae</taxon>
        <taxon>Eurotiales</taxon>
        <taxon>Aspergillaceae</taxon>
        <taxon>Penicillium</taxon>
    </lineage>
</organism>
<name>A0A8J8VWK5_9EURO</name>
<dbReference type="Pfam" id="PF12706">
    <property type="entry name" value="Lactamase_B_2"/>
    <property type="match status" value="1"/>
</dbReference>
<evidence type="ECO:0000259" key="2">
    <source>
        <dbReference type="Pfam" id="PF12706"/>
    </source>
</evidence>